<sequence length="344" mass="37257">MRVPLTAETGCKGRCVGCLHLFAWIRFAMPNQSDTPSGHEGGEAALCDGQIQAQKRKRYLAPLPRPARLPRGVSAHFHVSGLFKIKSPPAPVRPWYNAFNLTCVMLPCSALMRIIQTVPLPKTCPLPERVSAFQPVFYSNHASPPHHQTFQLVYFTSGCSSILNVMSSRKTSPVHASSHRSIVIEARRGLALIEGYPSRRGRVWAGIFAFGLARRVNMWKRACPVLKASFLLCNSIIHRISSAGSRRCKKPVSGGPADMVQTSLFKPSTLKLRKLSELQTLESVVMSDMELSLPELPSSLDSLPGGDEPGSSVAVSPRSVVSAASDETSATSSRPTVVISSAGS</sequence>
<keyword evidence="3" id="KW-1185">Reference proteome</keyword>
<evidence type="ECO:0000313" key="3">
    <source>
        <dbReference type="Proteomes" id="UP000770015"/>
    </source>
</evidence>
<comment type="caution">
    <text evidence="2">The sequence shown here is derived from an EMBL/GenBank/DDBJ whole genome shotgun (WGS) entry which is preliminary data.</text>
</comment>
<protein>
    <submittedName>
        <fullName evidence="2">Uncharacterized protein</fullName>
    </submittedName>
</protein>
<dbReference type="Proteomes" id="UP000770015">
    <property type="component" value="Unassembled WGS sequence"/>
</dbReference>
<reference evidence="2" key="1">
    <citation type="journal article" date="2021" name="Nat. Commun.">
        <title>Genetic determinants of endophytism in the Arabidopsis root mycobiome.</title>
        <authorList>
            <person name="Mesny F."/>
            <person name="Miyauchi S."/>
            <person name="Thiergart T."/>
            <person name="Pickel B."/>
            <person name="Atanasova L."/>
            <person name="Karlsson M."/>
            <person name="Huettel B."/>
            <person name="Barry K.W."/>
            <person name="Haridas S."/>
            <person name="Chen C."/>
            <person name="Bauer D."/>
            <person name="Andreopoulos W."/>
            <person name="Pangilinan J."/>
            <person name="LaButti K."/>
            <person name="Riley R."/>
            <person name="Lipzen A."/>
            <person name="Clum A."/>
            <person name="Drula E."/>
            <person name="Henrissat B."/>
            <person name="Kohler A."/>
            <person name="Grigoriev I.V."/>
            <person name="Martin F.M."/>
            <person name="Hacquard S."/>
        </authorList>
    </citation>
    <scope>NUCLEOTIDE SEQUENCE</scope>
    <source>
        <strain evidence="2">MPI-SDFR-AT-0117</strain>
    </source>
</reference>
<evidence type="ECO:0000256" key="1">
    <source>
        <dbReference type="SAM" id="MobiDB-lite"/>
    </source>
</evidence>
<gene>
    <name evidence="2" type="ORF">F5X68DRAFT_218855</name>
</gene>
<proteinExistence type="predicted"/>
<feature type="compositionally biased region" description="Polar residues" evidence="1">
    <location>
        <begin position="334"/>
        <end position="344"/>
    </location>
</feature>
<feature type="region of interest" description="Disordered" evidence="1">
    <location>
        <begin position="297"/>
        <end position="344"/>
    </location>
</feature>
<feature type="compositionally biased region" description="Low complexity" evidence="1">
    <location>
        <begin position="311"/>
        <end position="333"/>
    </location>
</feature>
<dbReference type="EMBL" id="JAGSXJ010000051">
    <property type="protein sequence ID" value="KAH6661525.1"/>
    <property type="molecule type" value="Genomic_DNA"/>
</dbReference>
<evidence type="ECO:0000313" key="2">
    <source>
        <dbReference type="EMBL" id="KAH6661525.1"/>
    </source>
</evidence>
<dbReference type="AlphaFoldDB" id="A0A9P8V0H5"/>
<organism evidence="2 3">
    <name type="scientific">Plectosphaerella plurivora</name>
    <dbReference type="NCBI Taxonomy" id="936078"/>
    <lineage>
        <taxon>Eukaryota</taxon>
        <taxon>Fungi</taxon>
        <taxon>Dikarya</taxon>
        <taxon>Ascomycota</taxon>
        <taxon>Pezizomycotina</taxon>
        <taxon>Sordariomycetes</taxon>
        <taxon>Hypocreomycetidae</taxon>
        <taxon>Glomerellales</taxon>
        <taxon>Plectosphaerellaceae</taxon>
        <taxon>Plectosphaerella</taxon>
    </lineage>
</organism>
<accession>A0A9P8V0H5</accession>
<name>A0A9P8V0H5_9PEZI</name>